<dbReference type="Gene3D" id="1.20.272.10">
    <property type="match status" value="1"/>
</dbReference>
<dbReference type="BioCyc" id="MMAZ1236903:G139K-1810-MONOMER"/>
<feature type="domain" description="Replication factor C C-terminal" evidence="7">
    <location>
        <begin position="104"/>
        <end position="196"/>
    </location>
</feature>
<evidence type="ECO:0000313" key="9">
    <source>
        <dbReference type="Proteomes" id="UP000011718"/>
    </source>
</evidence>
<dbReference type="CDD" id="cd18140">
    <property type="entry name" value="HLD_clamp_RFC"/>
    <property type="match status" value="1"/>
</dbReference>
<evidence type="ECO:0000256" key="1">
    <source>
        <dbReference type="ARBA" id="ARBA00009668"/>
    </source>
</evidence>
<keyword evidence="4" id="KW-0547">Nucleotide-binding</keyword>
<evidence type="ECO:0000256" key="4">
    <source>
        <dbReference type="ARBA" id="ARBA00022741"/>
    </source>
</evidence>
<dbReference type="InterPro" id="IPR027417">
    <property type="entry name" value="P-loop_NTPase"/>
</dbReference>
<evidence type="ECO:0000256" key="3">
    <source>
        <dbReference type="ARBA" id="ARBA00022705"/>
    </source>
</evidence>
<reference evidence="8 9" key="1">
    <citation type="journal article" date="2013" name="Genome Announc.">
        <title>Complete Genome of a Methanosarcina mazei Strain Isolated from Sediment Samples from an Amazonian Flooded Area.</title>
        <authorList>
            <person name="Assis das Gracas D."/>
            <person name="Thiago Juca Ramos R."/>
            <person name="Vieira Araujo A.C."/>
            <person name="Zahlouth R."/>
            <person name="Ribeiro Carneiro A."/>
            <person name="Souza Lopes T."/>
            <person name="Azevedo Barauna R."/>
            <person name="Azevedo V."/>
            <person name="Cruz Schneider M.P."/>
            <person name="Pellizari V.H."/>
            <person name="Silva A."/>
        </authorList>
    </citation>
    <scope>NUCLEOTIDE SEQUENCE [LARGE SCALE GENOMIC DNA]</scope>
    <source>
        <strain evidence="8 9">Tuc01</strain>
    </source>
</reference>
<dbReference type="KEGG" id="mmaz:MmTuc01_1898"/>
<dbReference type="FunFam" id="1.20.272.10:FF:000029">
    <property type="entry name" value="Replication factor C small subunit"/>
    <property type="match status" value="1"/>
</dbReference>
<name>M1P9R1_METMZ</name>
<comment type="similarity">
    <text evidence="1">Belongs to the activator 1 small subunits family. RfcS subfamily.</text>
</comment>
<dbReference type="PANTHER" id="PTHR11669:SF20">
    <property type="entry name" value="REPLICATION FACTOR C SUBUNIT 4"/>
    <property type="match status" value="1"/>
</dbReference>
<dbReference type="Gene3D" id="3.40.50.300">
    <property type="entry name" value="P-loop containing nucleotide triphosphate hydrolases"/>
    <property type="match status" value="1"/>
</dbReference>
<evidence type="ECO:0000256" key="2">
    <source>
        <dbReference type="ARBA" id="ARBA00014164"/>
    </source>
</evidence>
<sequence length="204" mass="23193">MEKFSSNCRFILSCNYSSKIIEPIQSRCAVYRFRRLSDKAIRERLEYIAKEQDLSITDGGYEALIYVAQGDMRKAVNSLQAAAFIDVEKPISRETIYRTTATANPEEIKNLIETALRGNFRVARKELNRLLYEEGLSGEDIVGQIYRVVSEMDNLMILDLGLSERDIVGLVDIIGETDFRLTEGASEKIQLEALLAHFALSREE</sequence>
<accession>M1P9R1</accession>
<dbReference type="GO" id="GO:0003689">
    <property type="term" value="F:DNA clamp loader activity"/>
    <property type="evidence" value="ECO:0007669"/>
    <property type="project" value="TreeGrafter"/>
</dbReference>
<dbReference type="InterPro" id="IPR013748">
    <property type="entry name" value="Rep_factorC_C"/>
</dbReference>
<dbReference type="GO" id="GO:0005524">
    <property type="term" value="F:ATP binding"/>
    <property type="evidence" value="ECO:0007669"/>
    <property type="project" value="UniProtKB-KW"/>
</dbReference>
<dbReference type="AlphaFoldDB" id="M1P9R1"/>
<dbReference type="Proteomes" id="UP000011718">
    <property type="component" value="Chromosome"/>
</dbReference>
<dbReference type="PANTHER" id="PTHR11669">
    <property type="entry name" value="REPLICATION FACTOR C / DNA POLYMERASE III GAMMA-TAU SUBUNIT"/>
    <property type="match status" value="1"/>
</dbReference>
<organism evidence="8 9">
    <name type="scientific">Methanosarcina mazei Tuc01</name>
    <dbReference type="NCBI Taxonomy" id="1236903"/>
    <lineage>
        <taxon>Archaea</taxon>
        <taxon>Methanobacteriati</taxon>
        <taxon>Methanobacteriota</taxon>
        <taxon>Stenosarchaea group</taxon>
        <taxon>Methanomicrobia</taxon>
        <taxon>Methanosarcinales</taxon>
        <taxon>Methanosarcinaceae</taxon>
        <taxon>Methanosarcina</taxon>
    </lineage>
</organism>
<evidence type="ECO:0000256" key="6">
    <source>
        <dbReference type="ARBA" id="ARBA00031749"/>
    </source>
</evidence>
<dbReference type="GO" id="GO:0003677">
    <property type="term" value="F:DNA binding"/>
    <property type="evidence" value="ECO:0007669"/>
    <property type="project" value="InterPro"/>
</dbReference>
<dbReference type="GO" id="GO:0006261">
    <property type="term" value="P:DNA-templated DNA replication"/>
    <property type="evidence" value="ECO:0007669"/>
    <property type="project" value="TreeGrafter"/>
</dbReference>
<gene>
    <name evidence="8" type="ORF">MmTuc01_1898</name>
</gene>
<dbReference type="InterPro" id="IPR008921">
    <property type="entry name" value="DNA_pol3_clamp-load_cplx_C"/>
</dbReference>
<dbReference type="HOGENOM" id="CLU_042324_6_0_2"/>
<dbReference type="InterPro" id="IPR047854">
    <property type="entry name" value="RFC_lid"/>
</dbReference>
<evidence type="ECO:0000256" key="5">
    <source>
        <dbReference type="ARBA" id="ARBA00022840"/>
    </source>
</evidence>
<proteinExistence type="inferred from homology"/>
<dbReference type="GO" id="GO:0005663">
    <property type="term" value="C:DNA replication factor C complex"/>
    <property type="evidence" value="ECO:0007669"/>
    <property type="project" value="TreeGrafter"/>
</dbReference>
<dbReference type="Gene3D" id="1.10.8.60">
    <property type="match status" value="1"/>
</dbReference>
<dbReference type="Pfam" id="PF08542">
    <property type="entry name" value="Rep_fac_C"/>
    <property type="match status" value="1"/>
</dbReference>
<evidence type="ECO:0000313" key="8">
    <source>
        <dbReference type="EMBL" id="AGF97237.1"/>
    </source>
</evidence>
<evidence type="ECO:0000259" key="7">
    <source>
        <dbReference type="Pfam" id="PF08542"/>
    </source>
</evidence>
<dbReference type="GO" id="GO:0006281">
    <property type="term" value="P:DNA repair"/>
    <property type="evidence" value="ECO:0007669"/>
    <property type="project" value="TreeGrafter"/>
</dbReference>
<protein>
    <recommendedName>
        <fullName evidence="2">Replication factor C small subunit</fullName>
    </recommendedName>
    <alternativeName>
        <fullName evidence="6">Clamp loader small subunit</fullName>
    </alternativeName>
</protein>
<dbReference type="EMBL" id="CP004144">
    <property type="protein sequence ID" value="AGF97237.1"/>
    <property type="molecule type" value="Genomic_DNA"/>
</dbReference>
<dbReference type="SUPFAM" id="SSF52540">
    <property type="entry name" value="P-loop containing nucleoside triphosphate hydrolases"/>
    <property type="match status" value="1"/>
</dbReference>
<dbReference type="InterPro" id="IPR050238">
    <property type="entry name" value="DNA_Rep/Repair_Clamp_Loader"/>
</dbReference>
<keyword evidence="5" id="KW-0067">ATP-binding</keyword>
<keyword evidence="3" id="KW-0235">DNA replication</keyword>
<dbReference type="SUPFAM" id="SSF48019">
    <property type="entry name" value="post-AAA+ oligomerization domain-like"/>
    <property type="match status" value="1"/>
</dbReference>
<dbReference type="FunFam" id="1.10.8.60:FF:000279">
    <property type="entry name" value="Replication factor C small subunit"/>
    <property type="match status" value="1"/>
</dbReference>